<dbReference type="EMBL" id="JBELQE010000069">
    <property type="protein sequence ID" value="MER2250634.1"/>
    <property type="molecule type" value="Genomic_DNA"/>
</dbReference>
<organism evidence="1 2">
    <name type="scientific">Methylorubrum podarium</name>
    <dbReference type="NCBI Taxonomy" id="200476"/>
    <lineage>
        <taxon>Bacteria</taxon>
        <taxon>Pseudomonadati</taxon>
        <taxon>Pseudomonadota</taxon>
        <taxon>Alphaproteobacteria</taxon>
        <taxon>Hyphomicrobiales</taxon>
        <taxon>Methylobacteriaceae</taxon>
        <taxon>Methylorubrum</taxon>
    </lineage>
</organism>
<name>A0ABV1QMQ7_9HYPH</name>
<accession>A0ABV1QMQ7</accession>
<sequence>MSDHLEDVKKYAKKPVNEAAVAGLEKTYRLVLSQADTRYVACSDKAELETVRKNFLEKKLGLSGDDLDAAVKDVCETMKATRSKSRLTFYYLLAERYGKLDALA</sequence>
<comment type="caution">
    <text evidence="1">The sequence shown here is derived from an EMBL/GenBank/DDBJ whole genome shotgun (WGS) entry which is preliminary data.</text>
</comment>
<reference evidence="1 2" key="1">
    <citation type="submission" date="2024-06" db="EMBL/GenBank/DDBJ databases">
        <authorList>
            <person name="Campbell A.G."/>
        </authorList>
    </citation>
    <scope>NUCLEOTIDE SEQUENCE [LARGE SCALE GENOMIC DNA]</scope>
    <source>
        <strain evidence="1 2">EM12</strain>
    </source>
</reference>
<evidence type="ECO:0000313" key="1">
    <source>
        <dbReference type="EMBL" id="MER2250634.1"/>
    </source>
</evidence>
<keyword evidence="2" id="KW-1185">Reference proteome</keyword>
<dbReference type="Gene3D" id="1.10.238.120">
    <property type="entry name" value="Jann4075-like"/>
    <property type="match status" value="1"/>
</dbReference>
<protein>
    <submittedName>
        <fullName evidence="1">DUF2853 family protein</fullName>
    </submittedName>
</protein>
<dbReference type="Pfam" id="PF11015">
    <property type="entry name" value="DUF2853"/>
    <property type="match status" value="1"/>
</dbReference>
<dbReference type="RefSeq" id="WP_350394808.1">
    <property type="nucleotide sequence ID" value="NZ_JBELQE010000069.1"/>
</dbReference>
<proteinExistence type="predicted"/>
<dbReference type="InterPro" id="IPR021274">
    <property type="entry name" value="DUF2853"/>
</dbReference>
<gene>
    <name evidence="1" type="ORF">ABS772_11995</name>
</gene>
<dbReference type="Proteomes" id="UP001480955">
    <property type="component" value="Unassembled WGS sequence"/>
</dbReference>
<dbReference type="InterPro" id="IPR023154">
    <property type="entry name" value="Jann4075-like_sf"/>
</dbReference>
<evidence type="ECO:0000313" key="2">
    <source>
        <dbReference type="Proteomes" id="UP001480955"/>
    </source>
</evidence>
<dbReference type="SUPFAM" id="SSF158587">
    <property type="entry name" value="Jann4075-like"/>
    <property type="match status" value="1"/>
</dbReference>